<dbReference type="InterPro" id="IPR014395">
    <property type="entry name" value="Pen/GL7ACA/AHL_acylase"/>
</dbReference>
<dbReference type="GO" id="GO:0046872">
    <property type="term" value="F:metal ion binding"/>
    <property type="evidence" value="ECO:0007669"/>
    <property type="project" value="UniProtKB-KW"/>
</dbReference>
<feature type="binding site" evidence="5">
    <location>
        <position position="335"/>
    </location>
    <ligand>
        <name>Ca(2+)</name>
        <dbReference type="ChEBI" id="CHEBI:29108"/>
    </ligand>
</feature>
<feature type="active site" description="Nucleophile" evidence="4">
    <location>
        <position position="260"/>
    </location>
</feature>
<dbReference type="GO" id="GO:0016811">
    <property type="term" value="F:hydrolase activity, acting on carbon-nitrogen (but not peptide) bonds, in linear amides"/>
    <property type="evidence" value="ECO:0007669"/>
    <property type="project" value="InterPro"/>
</dbReference>
<dbReference type="PANTHER" id="PTHR34218">
    <property type="entry name" value="PEPTIDASE S45 PENICILLIN AMIDASE"/>
    <property type="match status" value="1"/>
</dbReference>
<dbReference type="Gene3D" id="2.30.120.10">
    <property type="match status" value="1"/>
</dbReference>
<dbReference type="InterPro" id="IPR043147">
    <property type="entry name" value="Penicillin_amidase_A-knob"/>
</dbReference>
<evidence type="ECO:0000256" key="5">
    <source>
        <dbReference type="PIRSR" id="PIRSR001227-2"/>
    </source>
</evidence>
<dbReference type="Gene3D" id="3.60.20.10">
    <property type="entry name" value="Glutamine Phosphoribosylpyrophosphate, subunit 1, domain 1"/>
    <property type="match status" value="1"/>
</dbReference>
<reference evidence="6" key="1">
    <citation type="submission" date="2022-07" db="EMBL/GenBank/DDBJ databases">
        <authorList>
            <person name="Li W.-J."/>
            <person name="Deng Q.-Q."/>
        </authorList>
    </citation>
    <scope>NUCLEOTIDE SEQUENCE</scope>
    <source>
        <strain evidence="6">SYSU M60031</strain>
    </source>
</reference>
<organism evidence="6 7">
    <name type="scientific">Ectobacillus ponti</name>
    <dbReference type="NCBI Taxonomy" id="2961894"/>
    <lineage>
        <taxon>Bacteria</taxon>
        <taxon>Bacillati</taxon>
        <taxon>Bacillota</taxon>
        <taxon>Bacilli</taxon>
        <taxon>Bacillales</taxon>
        <taxon>Bacillaceae</taxon>
        <taxon>Ectobacillus</taxon>
    </lineage>
</organism>
<evidence type="ECO:0000256" key="1">
    <source>
        <dbReference type="ARBA" id="ARBA00006586"/>
    </source>
</evidence>
<accession>A0AA41X895</accession>
<dbReference type="PIRSF" id="PIRSF001227">
    <property type="entry name" value="Pen_acylase"/>
    <property type="match status" value="1"/>
</dbReference>
<proteinExistence type="inferred from homology"/>
<keyword evidence="2" id="KW-0378">Hydrolase</keyword>
<keyword evidence="5" id="KW-0479">Metal-binding</keyword>
<feature type="binding site" evidence="5">
    <location>
        <position position="332"/>
    </location>
    <ligand>
        <name>Ca(2+)</name>
        <dbReference type="ChEBI" id="CHEBI:29108"/>
    </ligand>
</feature>
<dbReference type="AlphaFoldDB" id="A0AA41X895"/>
<dbReference type="CDD" id="cd03747">
    <property type="entry name" value="Ntn_PGA_like"/>
    <property type="match status" value="1"/>
</dbReference>
<evidence type="ECO:0000256" key="2">
    <source>
        <dbReference type="ARBA" id="ARBA00022801"/>
    </source>
</evidence>
<name>A0AA41X895_9BACI</name>
<evidence type="ECO:0000256" key="3">
    <source>
        <dbReference type="ARBA" id="ARBA00023145"/>
    </source>
</evidence>
<evidence type="ECO:0000313" key="7">
    <source>
        <dbReference type="Proteomes" id="UP001156102"/>
    </source>
</evidence>
<dbReference type="InterPro" id="IPR023343">
    <property type="entry name" value="Penicillin_amidase_dom1"/>
</dbReference>
<dbReference type="Proteomes" id="UP001156102">
    <property type="component" value="Unassembled WGS sequence"/>
</dbReference>
<dbReference type="EMBL" id="JANCLT010000003">
    <property type="protein sequence ID" value="MCP8968123.1"/>
    <property type="molecule type" value="Genomic_DNA"/>
</dbReference>
<dbReference type="RefSeq" id="WP_254758044.1">
    <property type="nucleotide sequence ID" value="NZ_JANCLT010000003.1"/>
</dbReference>
<comment type="similarity">
    <text evidence="1">Belongs to the peptidase S45 family.</text>
</comment>
<keyword evidence="3" id="KW-0865">Zymogen</keyword>
<evidence type="ECO:0000313" key="6">
    <source>
        <dbReference type="EMBL" id="MCP8968123.1"/>
    </source>
</evidence>
<protein>
    <submittedName>
        <fullName evidence="6">Penicillin acylase family protein</fullName>
    </submittedName>
</protein>
<gene>
    <name evidence="6" type="ORF">NK662_06170</name>
</gene>
<keyword evidence="7" id="KW-1185">Reference proteome</keyword>
<dbReference type="Pfam" id="PF01804">
    <property type="entry name" value="Penicil_amidase"/>
    <property type="match status" value="1"/>
</dbReference>
<dbReference type="SUPFAM" id="SSF56235">
    <property type="entry name" value="N-terminal nucleophile aminohydrolases (Ntn hydrolases)"/>
    <property type="match status" value="1"/>
</dbReference>
<dbReference type="InterPro" id="IPR029055">
    <property type="entry name" value="Ntn_hydrolases_N"/>
</dbReference>
<evidence type="ECO:0000256" key="4">
    <source>
        <dbReference type="PIRSR" id="PIRSR001227-1"/>
    </source>
</evidence>
<dbReference type="InterPro" id="IPR002692">
    <property type="entry name" value="S45"/>
</dbReference>
<dbReference type="Gene3D" id="1.10.1400.10">
    <property type="match status" value="1"/>
</dbReference>
<dbReference type="GO" id="GO:0017000">
    <property type="term" value="P:antibiotic biosynthetic process"/>
    <property type="evidence" value="ECO:0007669"/>
    <property type="project" value="InterPro"/>
</dbReference>
<comment type="caution">
    <text evidence="6">The sequence shown here is derived from an EMBL/GenBank/DDBJ whole genome shotgun (WGS) entry which is preliminary data.</text>
</comment>
<dbReference type="Gene3D" id="1.10.439.10">
    <property type="entry name" value="Penicillin Amidohydrolase, domain 1"/>
    <property type="match status" value="1"/>
</dbReference>
<keyword evidence="5" id="KW-0106">Calcium</keyword>
<comment type="cofactor">
    <cofactor evidence="5">
        <name>Ca(2+)</name>
        <dbReference type="ChEBI" id="CHEBI:29108"/>
    </cofactor>
    <text evidence="5">Binds 1 Ca(2+) ion per dimer.</text>
</comment>
<dbReference type="PANTHER" id="PTHR34218:SF4">
    <property type="entry name" value="ACYL-HOMOSERINE LACTONE ACYLASE QUIP"/>
    <property type="match status" value="1"/>
</dbReference>
<dbReference type="InterPro" id="IPR043146">
    <property type="entry name" value="Penicillin_amidase_N_B-knob"/>
</dbReference>
<sequence>MEGEVIVRERPRKRRLLRFLSITAACIVLLLGSAYAGGRAYLKRSLPDISGETHVMGLQGAVTVTRDGRGVPHIEAQSEQDLYMAQGYVTAQDRLFQMDLSRRQASGRLSEVVGKKAIERDKFFRAFGLRRAAEASYGIYSEQAKKVLQWYADGVNRYIEEARTGNRLPFEFTLLGYEPEAWTPIDSLTIGKYMAYDLGGHWQGQAFRYQLLQTVPQEKAADLFPSYPKDGAVIMAALGNTNLNVKSLAAAPIPNEFNGSNNWVVSGEKTKSGKPLLADDPHLSLATPSIWYQSHLQAPGINVSGVIFAGIPGIILGHNENIAWGVTNVGPDVQDLYIEKRNPENARQFLYQNQWEQAQVIAERIRVKDQDPVDYEVVITRHGPIISEFAKDKSADTALALKWTAAEASTELEAVLLMNKAKDWDSFKQALTYFHTPAQNFVFASKDGTIAYRANGKIPIRSKGDSLLPVPGWTGEYEWSGYIPWEELPTLVNPKEGFISTANNKVIAEYPYHITHTWAQPYRAARIQEVLRDKSALTVKDMQQLQMDQKNLQAKEFVPIFLQHVQKEKLTAIEKEALARLEKWDFVDGRNEGAPLVFHMWMNEISNVLFAKELSADMLKLFEGKGQVVDELIRKAHSGNPGPWMKDSGGLDAVVTKGLQQAVGGIVKQQGEKVADWKWGTFHRLSFVHPLSAVGPLSYLFNPETPIPAGGSRVTVQAAGYGEDGIVNHGASWRFVIDMSDTTTGYHVVGPGQSGHVESAWYHDQMKEWVNGTYHETKLTKPSGKVLKLIPAAGK</sequence>